<evidence type="ECO:0000313" key="4">
    <source>
        <dbReference type="EMBL" id="PWJ22249.1"/>
    </source>
</evidence>
<reference evidence="4 6" key="2">
    <citation type="submission" date="2018-03" db="EMBL/GenBank/DDBJ databases">
        <title>Genomic Encyclopedia of Archaeal and Bacterial Type Strains, Phase II (KMG-II): from individual species to whole genera.</title>
        <authorList>
            <person name="Goeker M."/>
        </authorList>
    </citation>
    <scope>NUCLEOTIDE SEQUENCE [LARGE SCALE GENOMIC DNA]</scope>
    <source>
        <strain evidence="4 6">DSM 25227</strain>
    </source>
</reference>
<evidence type="ECO:0000313" key="7">
    <source>
        <dbReference type="Proteomes" id="UP000251571"/>
    </source>
</evidence>
<dbReference type="RefSeq" id="WP_109562822.1">
    <property type="nucleotide sequence ID" value="NZ_QGDJ01000001.1"/>
</dbReference>
<keyword evidence="1" id="KW-0812">Transmembrane</keyword>
<evidence type="ECO:0000256" key="1">
    <source>
        <dbReference type="SAM" id="Phobius"/>
    </source>
</evidence>
<dbReference type="InterPro" id="IPR029024">
    <property type="entry name" value="TerB-like"/>
</dbReference>
<sequence>MMQTNPFAAMAAALLLLPTSPAPTLLSDRVTTELREVVHLSEVPDLSLCRVVETRRIGLVPYRRAALGYALSDTRCEGGQSWALTVPVATLRAEGHVEAWVPDAPRLSLGETVRGHLGLLALLAVCLASVGLAVMRWRIRLVRMEILGLRDGPVFRMIDAMCHAAAASDRSGPDAVEHIRDLACELTGMDYTTAHIEAVIARADRLQKAGDHHRFGVGLSARQKTMLLEGVLSVVMADGRLSMAESRFCADLARGLGLARAEAWAARSRVLRRRAGVAPA</sequence>
<accession>A0A2Y9A8K8</accession>
<name>A0A2Y9A8K8_9RHOB</name>
<evidence type="ECO:0000259" key="3">
    <source>
        <dbReference type="Pfam" id="PF05099"/>
    </source>
</evidence>
<dbReference type="InterPro" id="IPR007791">
    <property type="entry name" value="DjlA_N"/>
</dbReference>
<dbReference type="Pfam" id="PF05099">
    <property type="entry name" value="TerB"/>
    <property type="match status" value="1"/>
</dbReference>
<feature type="signal peptide" evidence="2">
    <location>
        <begin position="1"/>
        <end position="24"/>
    </location>
</feature>
<keyword evidence="6" id="KW-1185">Reference proteome</keyword>
<protein>
    <recommendedName>
        <fullName evidence="3">Co-chaperone DjlA N-terminal domain-containing protein</fullName>
    </recommendedName>
</protein>
<feature type="chain" id="PRO_5036058890" description="Co-chaperone DjlA N-terminal domain-containing protein" evidence="2">
    <location>
        <begin position="25"/>
        <end position="280"/>
    </location>
</feature>
<dbReference type="OrthoDB" id="7703595at2"/>
<reference evidence="5 7" key="1">
    <citation type="submission" date="2016-10" db="EMBL/GenBank/DDBJ databases">
        <authorList>
            <person name="Cai Z."/>
        </authorList>
    </citation>
    <scope>NUCLEOTIDE SEQUENCE [LARGE SCALE GENOMIC DNA]</scope>
    <source>
        <strain evidence="5 7">DSM 25227</strain>
    </source>
</reference>
<dbReference type="Proteomes" id="UP000251571">
    <property type="component" value="Unassembled WGS sequence"/>
</dbReference>
<feature type="transmembrane region" description="Helical" evidence="1">
    <location>
        <begin position="115"/>
        <end position="135"/>
    </location>
</feature>
<gene>
    <name evidence="4" type="ORF">BCF38_101659</name>
    <name evidence="5" type="ORF">SAMN05421539_101659</name>
</gene>
<keyword evidence="2" id="KW-0732">Signal</keyword>
<dbReference type="Proteomes" id="UP000245839">
    <property type="component" value="Unassembled WGS sequence"/>
</dbReference>
<dbReference type="EMBL" id="UETC01000001">
    <property type="protein sequence ID" value="SSA38527.1"/>
    <property type="molecule type" value="Genomic_DNA"/>
</dbReference>
<dbReference type="EMBL" id="QGDJ01000001">
    <property type="protein sequence ID" value="PWJ22249.1"/>
    <property type="molecule type" value="Genomic_DNA"/>
</dbReference>
<dbReference type="SUPFAM" id="SSF158682">
    <property type="entry name" value="TerB-like"/>
    <property type="match status" value="1"/>
</dbReference>
<proteinExistence type="predicted"/>
<feature type="domain" description="Co-chaperone DjlA N-terminal" evidence="3">
    <location>
        <begin position="161"/>
        <end position="267"/>
    </location>
</feature>
<dbReference type="AlphaFoldDB" id="A0A2Y9A8K8"/>
<evidence type="ECO:0000256" key="2">
    <source>
        <dbReference type="SAM" id="SignalP"/>
    </source>
</evidence>
<keyword evidence="1" id="KW-1133">Transmembrane helix</keyword>
<organism evidence="5 7">
    <name type="scientific">Jannaschia seohaensis</name>
    <dbReference type="NCBI Taxonomy" id="475081"/>
    <lineage>
        <taxon>Bacteria</taxon>
        <taxon>Pseudomonadati</taxon>
        <taxon>Pseudomonadota</taxon>
        <taxon>Alphaproteobacteria</taxon>
        <taxon>Rhodobacterales</taxon>
        <taxon>Roseobacteraceae</taxon>
        <taxon>Jannaschia</taxon>
    </lineage>
</organism>
<keyword evidence="1" id="KW-0472">Membrane</keyword>
<evidence type="ECO:0000313" key="6">
    <source>
        <dbReference type="Proteomes" id="UP000245839"/>
    </source>
</evidence>
<evidence type="ECO:0000313" key="5">
    <source>
        <dbReference type="EMBL" id="SSA38527.1"/>
    </source>
</evidence>